<keyword evidence="1 4" id="KW-0418">Kinase</keyword>
<gene>
    <name evidence="1" type="primary">thiL</name>
    <name evidence="4" type="ORF">JYA64_01105</name>
</gene>
<dbReference type="Pfam" id="PF00586">
    <property type="entry name" value="AIRS"/>
    <property type="match status" value="1"/>
</dbReference>
<feature type="binding site" evidence="1">
    <location>
        <position position="326"/>
    </location>
    <ligand>
        <name>substrate</name>
    </ligand>
</feature>
<dbReference type="InterPro" id="IPR036921">
    <property type="entry name" value="PurM-like_N_sf"/>
</dbReference>
<feature type="domain" description="PurM-like C-terminal" evidence="3">
    <location>
        <begin position="152"/>
        <end position="310"/>
    </location>
</feature>
<feature type="binding site" evidence="1">
    <location>
        <position position="74"/>
    </location>
    <ligand>
        <name>Mg(2+)</name>
        <dbReference type="ChEBI" id="CHEBI:18420"/>
        <label>3</label>
    </ligand>
</feature>
<keyword evidence="1" id="KW-0067">ATP-binding</keyword>
<feature type="binding site" evidence="1">
    <location>
        <position position="28"/>
    </location>
    <ligand>
        <name>Mg(2+)</name>
        <dbReference type="ChEBI" id="CHEBI:18420"/>
        <label>4</label>
    </ligand>
</feature>
<reference evidence="4 5" key="1">
    <citation type="submission" date="2021-01" db="EMBL/GenBank/DDBJ databases">
        <title>Genome Sequencing of Type Strains.</title>
        <authorList>
            <person name="Lemaire J.F."/>
            <person name="Inderbitzin P."/>
            <person name="Collins S.B."/>
            <person name="Wespe N."/>
            <person name="Knight-Connoni V."/>
        </authorList>
    </citation>
    <scope>NUCLEOTIDE SEQUENCE [LARGE SCALE GENOMIC DNA]</scope>
    <source>
        <strain evidence="4 5">DSM 14730</strain>
    </source>
</reference>
<evidence type="ECO:0000259" key="2">
    <source>
        <dbReference type="Pfam" id="PF00586"/>
    </source>
</evidence>
<dbReference type="SUPFAM" id="SSF56042">
    <property type="entry name" value="PurM C-terminal domain-like"/>
    <property type="match status" value="1"/>
</dbReference>
<comment type="similarity">
    <text evidence="1">Belongs to the thiamine-monophosphate kinase family.</text>
</comment>
<accession>A0ABS2ZB81</accession>
<sequence length="332" mass="36669">MNDEFEWIKSITPNNAYQKELIAGIGDDAALWSADENMDQVVCVDTMVEGVHFTRDTLSPYQAGFKALAVNVSDIAAMGGIPQFYLVSIAISREWDEEELQEIYQGMGDLAKNYKMDLIGGDTVSTKGPLVLTVTVIGKVEKGRSLLRSNAKSGDSVFLTGNTGESAAGLHVLLEKTRHAVFTNIEETWIQQHQMPVPHVEQGRILAFSGFRISLNDVSDGIASELNEIAEASHVKIHIQKDKLPVSSSLSELPVDDRLNHQLFGGEDYVLVGTVSKGDFTKLASMFKKRSLPLYEIGEVGEAGSPEVYLHSDKVEKPERLTKKGFNHFRER</sequence>
<feature type="binding site" evidence="1">
    <location>
        <position position="267"/>
    </location>
    <ligand>
        <name>substrate</name>
    </ligand>
</feature>
<evidence type="ECO:0000313" key="5">
    <source>
        <dbReference type="Proteomes" id="UP001319060"/>
    </source>
</evidence>
<dbReference type="InterPro" id="IPR006283">
    <property type="entry name" value="ThiL-like"/>
</dbReference>
<dbReference type="Gene3D" id="3.90.650.10">
    <property type="entry name" value="PurM-like C-terminal domain"/>
    <property type="match status" value="1"/>
</dbReference>
<comment type="function">
    <text evidence="1">Catalyzes the ATP-dependent phosphorylation of thiamine-monophosphate (TMP) to form thiamine-pyrophosphate (TPP), the active form of vitamin B1.</text>
</comment>
<feature type="binding site" evidence="1">
    <location>
        <position position="148"/>
    </location>
    <ligand>
        <name>ATP</name>
        <dbReference type="ChEBI" id="CHEBI:30616"/>
    </ligand>
</feature>
<protein>
    <recommendedName>
        <fullName evidence="1">Thiamine-monophosphate kinase</fullName>
        <shortName evidence="1">TMP kinase</shortName>
        <shortName evidence="1">Thiamine-phosphate kinase</shortName>
        <ecNumber evidence="1">2.7.4.16</ecNumber>
    </recommendedName>
</protein>
<dbReference type="NCBIfam" id="TIGR01379">
    <property type="entry name" value="thiL"/>
    <property type="match status" value="1"/>
</dbReference>
<name>A0ABS2ZB81_9BACL</name>
<evidence type="ECO:0000313" key="4">
    <source>
        <dbReference type="EMBL" id="MBN3543896.1"/>
    </source>
</evidence>
<dbReference type="Proteomes" id="UP001319060">
    <property type="component" value="Unassembled WGS sequence"/>
</dbReference>
<keyword evidence="1 4" id="KW-0808">Transferase</keyword>
<dbReference type="InterPro" id="IPR016188">
    <property type="entry name" value="PurM-like_N"/>
</dbReference>
<comment type="miscellaneous">
    <text evidence="1">Reaction mechanism of ThiL seems to utilize a direct, inline transfer of the gamma-phosphate of ATP to TMP rather than a phosphorylated enzyme intermediate.</text>
</comment>
<comment type="caution">
    <text evidence="4">The sequence shown here is derived from an EMBL/GenBank/DDBJ whole genome shotgun (WGS) entry which is preliminary data.</text>
</comment>
<dbReference type="CDD" id="cd02194">
    <property type="entry name" value="ThiL"/>
    <property type="match status" value="1"/>
</dbReference>
<dbReference type="GO" id="GO:0009030">
    <property type="term" value="F:thiamine-phosphate kinase activity"/>
    <property type="evidence" value="ECO:0007669"/>
    <property type="project" value="UniProtKB-EC"/>
</dbReference>
<feature type="binding site" evidence="1">
    <location>
        <position position="217"/>
    </location>
    <ligand>
        <name>Mg(2+)</name>
        <dbReference type="ChEBI" id="CHEBI:18420"/>
        <label>3</label>
    </ligand>
</feature>
<feature type="binding site" evidence="1">
    <location>
        <position position="122"/>
    </location>
    <ligand>
        <name>Mg(2+)</name>
        <dbReference type="ChEBI" id="CHEBI:18420"/>
        <label>1</label>
    </ligand>
</feature>
<dbReference type="InterPro" id="IPR010918">
    <property type="entry name" value="PurM-like_C_dom"/>
</dbReference>
<keyword evidence="1" id="KW-0479">Metal-binding</keyword>
<comment type="pathway">
    <text evidence="1">Cofactor biosynthesis; thiamine diphosphate biosynthesis; thiamine diphosphate from thiamine phosphate: step 1/1.</text>
</comment>
<keyword evidence="1" id="KW-0547">Nucleotide-binding</keyword>
<feature type="binding site" evidence="1">
    <location>
        <position position="220"/>
    </location>
    <ligand>
        <name>Mg(2+)</name>
        <dbReference type="ChEBI" id="CHEBI:18420"/>
        <label>5</label>
    </ligand>
</feature>
<dbReference type="HAMAP" id="MF_02128">
    <property type="entry name" value="TMP_kinase"/>
    <property type="match status" value="1"/>
</dbReference>
<dbReference type="SUPFAM" id="SSF55326">
    <property type="entry name" value="PurM N-terminal domain-like"/>
    <property type="match status" value="1"/>
</dbReference>
<dbReference type="EC" id="2.7.4.16" evidence="1"/>
<feature type="binding site" evidence="1">
    <location>
        <position position="45"/>
    </location>
    <ligand>
        <name>Mg(2+)</name>
        <dbReference type="ChEBI" id="CHEBI:18420"/>
        <label>1</label>
    </ligand>
</feature>
<evidence type="ECO:0000259" key="3">
    <source>
        <dbReference type="Pfam" id="PF02769"/>
    </source>
</evidence>
<keyword evidence="1" id="KW-0460">Magnesium</keyword>
<feature type="binding site" evidence="1">
    <location>
        <begin position="121"/>
        <end position="122"/>
    </location>
    <ligand>
        <name>ATP</name>
        <dbReference type="ChEBI" id="CHEBI:30616"/>
    </ligand>
</feature>
<feature type="binding site" evidence="1">
    <location>
        <position position="52"/>
    </location>
    <ligand>
        <name>substrate</name>
    </ligand>
</feature>
<dbReference type="PIRSF" id="PIRSF005303">
    <property type="entry name" value="Thiam_monoph_kin"/>
    <property type="match status" value="1"/>
</dbReference>
<proteinExistence type="inferred from homology"/>
<dbReference type="RefSeq" id="WP_188404558.1">
    <property type="nucleotide sequence ID" value="NZ_BMCE01000008.1"/>
</dbReference>
<keyword evidence="1" id="KW-0784">Thiamine biosynthesis</keyword>
<feature type="binding site" evidence="1">
    <location>
        <position position="28"/>
    </location>
    <ligand>
        <name>Mg(2+)</name>
        <dbReference type="ChEBI" id="CHEBI:18420"/>
        <label>3</label>
    </ligand>
</feature>
<dbReference type="PANTHER" id="PTHR30270:SF0">
    <property type="entry name" value="THIAMINE-MONOPHOSPHATE KINASE"/>
    <property type="match status" value="1"/>
</dbReference>
<feature type="binding site" evidence="1">
    <location>
        <position position="104"/>
    </location>
    <ligand>
        <name>ATP</name>
        <dbReference type="ChEBI" id="CHEBI:30616"/>
    </ligand>
</feature>
<comment type="caution">
    <text evidence="1">Lacks conserved residue(s) required for the propagation of feature annotation.</text>
</comment>
<feature type="binding site" evidence="1">
    <location>
        <position position="45"/>
    </location>
    <ligand>
        <name>Mg(2+)</name>
        <dbReference type="ChEBI" id="CHEBI:18420"/>
        <label>2</label>
    </ligand>
</feature>
<dbReference type="PANTHER" id="PTHR30270">
    <property type="entry name" value="THIAMINE-MONOPHOSPHATE KINASE"/>
    <property type="match status" value="1"/>
</dbReference>
<dbReference type="EMBL" id="JAFHKS010000037">
    <property type="protein sequence ID" value="MBN3543896.1"/>
    <property type="molecule type" value="Genomic_DNA"/>
</dbReference>
<feature type="binding site" evidence="1">
    <location>
        <position position="74"/>
    </location>
    <ligand>
        <name>Mg(2+)</name>
        <dbReference type="ChEBI" id="CHEBI:18420"/>
        <label>4</label>
    </ligand>
</feature>
<evidence type="ECO:0000256" key="1">
    <source>
        <dbReference type="HAMAP-Rule" id="MF_02128"/>
    </source>
</evidence>
<feature type="binding site" evidence="1">
    <location>
        <position position="74"/>
    </location>
    <ligand>
        <name>Mg(2+)</name>
        <dbReference type="ChEBI" id="CHEBI:18420"/>
        <label>2</label>
    </ligand>
</feature>
<keyword evidence="5" id="KW-1185">Reference proteome</keyword>
<comment type="catalytic activity">
    <reaction evidence="1">
        <text>thiamine phosphate + ATP = thiamine diphosphate + ADP</text>
        <dbReference type="Rhea" id="RHEA:15913"/>
        <dbReference type="ChEBI" id="CHEBI:30616"/>
        <dbReference type="ChEBI" id="CHEBI:37575"/>
        <dbReference type="ChEBI" id="CHEBI:58937"/>
        <dbReference type="ChEBI" id="CHEBI:456216"/>
        <dbReference type="EC" id="2.7.4.16"/>
    </reaction>
</comment>
<organism evidence="4 5">
    <name type="scientific">Fictibacillus barbaricus</name>
    <dbReference type="NCBI Taxonomy" id="182136"/>
    <lineage>
        <taxon>Bacteria</taxon>
        <taxon>Bacillati</taxon>
        <taxon>Bacillota</taxon>
        <taxon>Bacilli</taxon>
        <taxon>Bacillales</taxon>
        <taxon>Fictibacillaceae</taxon>
        <taxon>Fictibacillus</taxon>
    </lineage>
</organism>
<feature type="binding site" evidence="1">
    <location>
        <position position="219"/>
    </location>
    <ligand>
        <name>ATP</name>
        <dbReference type="ChEBI" id="CHEBI:30616"/>
    </ligand>
</feature>
<dbReference type="InterPro" id="IPR036676">
    <property type="entry name" value="PurM-like_C_sf"/>
</dbReference>
<dbReference type="Pfam" id="PF02769">
    <property type="entry name" value="AIRS_C"/>
    <property type="match status" value="1"/>
</dbReference>
<feature type="domain" description="PurM-like N-terminal" evidence="2">
    <location>
        <begin position="26"/>
        <end position="140"/>
    </location>
</feature>
<dbReference type="Gene3D" id="3.30.1330.10">
    <property type="entry name" value="PurM-like, N-terminal domain"/>
    <property type="match status" value="1"/>
</dbReference>